<proteinExistence type="predicted"/>
<feature type="compositionally biased region" description="Basic and acidic residues" evidence="1">
    <location>
        <begin position="51"/>
        <end position="61"/>
    </location>
</feature>
<dbReference type="Proteomes" id="UP000439780">
    <property type="component" value="Unassembled WGS sequence"/>
</dbReference>
<name>A0A845ADV1_9SPHN</name>
<dbReference type="EMBL" id="WTYA01000001">
    <property type="protein sequence ID" value="MXP27393.1"/>
    <property type="molecule type" value="Genomic_DNA"/>
</dbReference>
<organism evidence="2 3">
    <name type="scientific">Qipengyuania algicida</name>
    <dbReference type="NCBI Taxonomy" id="1836209"/>
    <lineage>
        <taxon>Bacteria</taxon>
        <taxon>Pseudomonadati</taxon>
        <taxon>Pseudomonadota</taxon>
        <taxon>Alphaproteobacteria</taxon>
        <taxon>Sphingomonadales</taxon>
        <taxon>Erythrobacteraceae</taxon>
        <taxon>Qipengyuania</taxon>
    </lineage>
</organism>
<dbReference type="RefSeq" id="WP_160751688.1">
    <property type="nucleotide sequence ID" value="NZ_WTYA01000001.1"/>
</dbReference>
<keyword evidence="3" id="KW-1185">Reference proteome</keyword>
<protein>
    <submittedName>
        <fullName evidence="2">Uncharacterized protein</fullName>
    </submittedName>
</protein>
<evidence type="ECO:0000313" key="2">
    <source>
        <dbReference type="EMBL" id="MXP27393.1"/>
    </source>
</evidence>
<evidence type="ECO:0000313" key="3">
    <source>
        <dbReference type="Proteomes" id="UP000439780"/>
    </source>
</evidence>
<dbReference type="AlphaFoldDB" id="A0A845ADV1"/>
<feature type="region of interest" description="Disordered" evidence="1">
    <location>
        <begin position="41"/>
        <end position="61"/>
    </location>
</feature>
<reference evidence="2 3" key="1">
    <citation type="submission" date="2019-12" db="EMBL/GenBank/DDBJ databases">
        <title>Genomic-based taxomic classification of the family Erythrobacteraceae.</title>
        <authorList>
            <person name="Xu L."/>
        </authorList>
    </citation>
    <scope>NUCLEOTIDE SEQUENCE [LARGE SCALE GENOMIC DNA]</scope>
    <source>
        <strain evidence="2 3">KEMB 9005-328</strain>
    </source>
</reference>
<evidence type="ECO:0000256" key="1">
    <source>
        <dbReference type="SAM" id="MobiDB-lite"/>
    </source>
</evidence>
<feature type="compositionally biased region" description="Low complexity" evidence="1">
    <location>
        <begin position="41"/>
        <end position="50"/>
    </location>
</feature>
<comment type="caution">
    <text evidence="2">The sequence shown here is derived from an EMBL/GenBank/DDBJ whole genome shotgun (WGS) entry which is preliminary data.</text>
</comment>
<sequence length="92" mass="10653">MEHFRAVFDDAYLDQKPTGDSPVDDEIRQLIVDLYTPLDTPARAPATAQERAAKREERAREDLRRAREAARKAFNVRPSFLKRRQAKQILST</sequence>
<accession>A0A845ADV1</accession>
<gene>
    <name evidence="2" type="ORF">GRI58_00980</name>
</gene>